<dbReference type="Proteomes" id="UP000251960">
    <property type="component" value="Chromosome 6"/>
</dbReference>
<comment type="subcellular location">
    <subcellularLocation>
        <location evidence="2">Plastid</location>
        <location evidence="2">Chloroplast</location>
    </subcellularLocation>
</comment>
<keyword evidence="8" id="KW-0442">Lipid degradation</keyword>
<comment type="similarity">
    <text evidence="3">Belongs to the AB hydrolase superfamily. Lipase family.</text>
</comment>
<evidence type="ECO:0000256" key="8">
    <source>
        <dbReference type="ARBA" id="ARBA00022963"/>
    </source>
</evidence>
<evidence type="ECO:0000256" key="6">
    <source>
        <dbReference type="ARBA" id="ARBA00022801"/>
    </source>
</evidence>
<keyword evidence="9" id="KW-0443">Lipid metabolism</keyword>
<reference evidence="12 13" key="1">
    <citation type="journal article" date="2018" name="Nat. Genet.">
        <title>Extensive intraspecific gene order and gene structural variations between Mo17 and other maize genomes.</title>
        <authorList>
            <person name="Sun S."/>
            <person name="Zhou Y."/>
            <person name="Chen J."/>
            <person name="Shi J."/>
            <person name="Zhao H."/>
            <person name="Zhao H."/>
            <person name="Song W."/>
            <person name="Zhang M."/>
            <person name="Cui Y."/>
            <person name="Dong X."/>
            <person name="Liu H."/>
            <person name="Ma X."/>
            <person name="Jiao Y."/>
            <person name="Wang B."/>
            <person name="Wei X."/>
            <person name="Stein J.C."/>
            <person name="Glaubitz J.C."/>
            <person name="Lu F."/>
            <person name="Yu G."/>
            <person name="Liang C."/>
            <person name="Fengler K."/>
            <person name="Li B."/>
            <person name="Rafalski A."/>
            <person name="Schnable P.S."/>
            <person name="Ware D.H."/>
            <person name="Buckler E.S."/>
            <person name="Lai J."/>
        </authorList>
    </citation>
    <scope>NUCLEOTIDE SEQUENCE [LARGE SCALE GENOMIC DNA]</scope>
    <source>
        <strain evidence="13">cv. Missouri 17</strain>
        <tissue evidence="12">Seedling</tissue>
    </source>
</reference>
<name>A0A3L6EDK7_MAIZE</name>
<accession>A0A3L6EDK7</accession>
<evidence type="ECO:0000256" key="4">
    <source>
        <dbReference type="ARBA" id="ARBA00022528"/>
    </source>
</evidence>
<dbReference type="Gene3D" id="3.40.50.1820">
    <property type="entry name" value="alpha/beta hydrolase"/>
    <property type="match status" value="1"/>
</dbReference>
<feature type="domain" description="Fungal lipase-type" evidence="11">
    <location>
        <begin position="233"/>
        <end position="396"/>
    </location>
</feature>
<keyword evidence="6" id="KW-0378">Hydrolase</keyword>
<evidence type="ECO:0000256" key="7">
    <source>
        <dbReference type="ARBA" id="ARBA00022946"/>
    </source>
</evidence>
<dbReference type="Pfam" id="PF01764">
    <property type="entry name" value="Lipase_3"/>
    <property type="match status" value="1"/>
</dbReference>
<evidence type="ECO:0000259" key="11">
    <source>
        <dbReference type="Pfam" id="PF01764"/>
    </source>
</evidence>
<organism evidence="12 13">
    <name type="scientific">Zea mays</name>
    <name type="common">Maize</name>
    <dbReference type="NCBI Taxonomy" id="4577"/>
    <lineage>
        <taxon>Eukaryota</taxon>
        <taxon>Viridiplantae</taxon>
        <taxon>Streptophyta</taxon>
        <taxon>Embryophyta</taxon>
        <taxon>Tracheophyta</taxon>
        <taxon>Spermatophyta</taxon>
        <taxon>Magnoliopsida</taxon>
        <taxon>Liliopsida</taxon>
        <taxon>Poales</taxon>
        <taxon>Poaceae</taxon>
        <taxon>PACMAD clade</taxon>
        <taxon>Panicoideae</taxon>
        <taxon>Andropogonodae</taxon>
        <taxon>Andropogoneae</taxon>
        <taxon>Tripsacinae</taxon>
        <taxon>Zea</taxon>
    </lineage>
</organism>
<evidence type="ECO:0000256" key="9">
    <source>
        <dbReference type="ARBA" id="ARBA00023098"/>
    </source>
</evidence>
<dbReference type="PANTHER" id="PTHR31403:SF39">
    <property type="entry name" value="PHOSPHOLIPASE A1-IGAMMA1 CHLOROPLASTIC"/>
    <property type="match status" value="1"/>
</dbReference>
<dbReference type="GO" id="GO:0009507">
    <property type="term" value="C:chloroplast"/>
    <property type="evidence" value="ECO:0007669"/>
    <property type="project" value="UniProtKB-SubCell"/>
</dbReference>
<dbReference type="ExpressionAtlas" id="A0A3L6EDK7">
    <property type="expression patterns" value="baseline and differential"/>
</dbReference>
<sequence>MMAASISSSPMSLPVGDRWLSGTLFQRQSTPTGYRWFFSGNAALNMSQRRRPRRRSCHAVAPVAKTTTDRDHATPLVMDVDRVSHPAETTSGRSDDGEGELAARWREIHGSDHWVGQLDPIDAVLRGELIRYGELAQACYDSFDYDRFSPYCGSCRFPAKTFFHDVGLGGAGYQVSRYLYATCNDLKLPNFGGRKHSSAANGKLWSELGTFIGYVAVSTDEETARLGRRDIAVSWRGTITRLEWVADLTANQKRLSELGVPCPDPDVKVEMGFAELYTGKDAACRFCRYSAREQALAEVRKQVELYGLYHGRGEQVSVTVTGHSLGSALAMLNAFDVAETGANASPDGRKAPVCVFSFAGPRVGNLRFRERFERELGVRALRVFNVHDGVPKVPGVFFNEAAFPEAVLRVVDGLGAGGVYTHLGVPLALDHKVSPFLKETIMDISCYHNLEAHLHLLDGYRGSGEGFQLRGRDPALVNKSADFLRDEHMVPPVWYQAENKGMVRTEDGRWVLPPRHRDIDEHPDDTDHHLQQLGVILTAST</sequence>
<comment type="caution">
    <text evidence="12">The sequence shown here is derived from an EMBL/GenBank/DDBJ whole genome shotgun (WGS) entry which is preliminary data.</text>
</comment>
<dbReference type="PANTHER" id="PTHR31403">
    <property type="entry name" value="PHOSPHOLIPASE A1-IBETA2, CHLOROPLASTIC"/>
    <property type="match status" value="1"/>
</dbReference>
<protein>
    <submittedName>
        <fullName evidence="12">Phospholipase A1-Igamma1, chloroplastic</fullName>
    </submittedName>
</protein>
<comment type="function">
    <text evidence="1">Acylhydrolase that catalyzes the hydrolysis of phospholipids at the sn-1 position.</text>
</comment>
<feature type="compositionally biased region" description="Basic and acidic residues" evidence="10">
    <location>
        <begin position="67"/>
        <end position="85"/>
    </location>
</feature>
<evidence type="ECO:0000256" key="2">
    <source>
        <dbReference type="ARBA" id="ARBA00004229"/>
    </source>
</evidence>
<evidence type="ECO:0000256" key="5">
    <source>
        <dbReference type="ARBA" id="ARBA00022640"/>
    </source>
</evidence>
<dbReference type="GO" id="GO:0008970">
    <property type="term" value="F:phospholipase A1 activity"/>
    <property type="evidence" value="ECO:0007669"/>
    <property type="project" value="UniProtKB-ARBA"/>
</dbReference>
<dbReference type="InterPro" id="IPR029058">
    <property type="entry name" value="AB_hydrolase_fold"/>
</dbReference>
<keyword evidence="7" id="KW-0809">Transit peptide</keyword>
<dbReference type="FunFam" id="3.40.50.1820:FF:000065">
    <property type="entry name" value="Phospholipase A1-II 3"/>
    <property type="match status" value="1"/>
</dbReference>
<dbReference type="GO" id="GO:0016042">
    <property type="term" value="P:lipid catabolic process"/>
    <property type="evidence" value="ECO:0007669"/>
    <property type="project" value="UniProtKB-KW"/>
</dbReference>
<evidence type="ECO:0000256" key="10">
    <source>
        <dbReference type="SAM" id="MobiDB-lite"/>
    </source>
</evidence>
<gene>
    <name evidence="12" type="primary">At1g06800_0</name>
    <name evidence="12" type="ORF">Zm00014a_003168</name>
</gene>
<evidence type="ECO:0000313" key="12">
    <source>
        <dbReference type="EMBL" id="PWZ18890.1"/>
    </source>
</evidence>
<feature type="compositionally biased region" description="Basic residues" evidence="10">
    <location>
        <begin position="48"/>
        <end position="57"/>
    </location>
</feature>
<dbReference type="AlphaFoldDB" id="A0A3L6EDK7"/>
<keyword evidence="5" id="KW-0934">Plastid</keyword>
<proteinExistence type="inferred from homology"/>
<dbReference type="CDD" id="cd00519">
    <property type="entry name" value="Lipase_3"/>
    <property type="match status" value="1"/>
</dbReference>
<evidence type="ECO:0000256" key="3">
    <source>
        <dbReference type="ARBA" id="ARBA00010701"/>
    </source>
</evidence>
<dbReference type="SUPFAM" id="SSF53474">
    <property type="entry name" value="alpha/beta-Hydrolases"/>
    <property type="match status" value="1"/>
</dbReference>
<evidence type="ECO:0000313" key="13">
    <source>
        <dbReference type="Proteomes" id="UP000251960"/>
    </source>
</evidence>
<feature type="region of interest" description="Disordered" evidence="10">
    <location>
        <begin position="47"/>
        <end position="99"/>
    </location>
</feature>
<dbReference type="InterPro" id="IPR002921">
    <property type="entry name" value="Fungal_lipase-type"/>
</dbReference>
<keyword evidence="4" id="KW-0150">Chloroplast</keyword>
<evidence type="ECO:0000256" key="1">
    <source>
        <dbReference type="ARBA" id="ARBA00003523"/>
    </source>
</evidence>
<dbReference type="EMBL" id="NCVQ01000007">
    <property type="protein sequence ID" value="PWZ18890.1"/>
    <property type="molecule type" value="Genomic_DNA"/>
</dbReference>